<feature type="coiled-coil region" evidence="1">
    <location>
        <begin position="576"/>
        <end position="631"/>
    </location>
</feature>
<feature type="coiled-coil region" evidence="1">
    <location>
        <begin position="664"/>
        <end position="698"/>
    </location>
</feature>
<feature type="coiled-coil region" evidence="1">
    <location>
        <begin position="859"/>
        <end position="989"/>
    </location>
</feature>
<feature type="compositionally biased region" description="Basic residues" evidence="2">
    <location>
        <begin position="2676"/>
        <end position="2686"/>
    </location>
</feature>
<dbReference type="Proteomes" id="UP001153292">
    <property type="component" value="Chromosome 19"/>
</dbReference>
<proteinExistence type="predicted"/>
<evidence type="ECO:0000256" key="2">
    <source>
        <dbReference type="SAM" id="MobiDB-lite"/>
    </source>
</evidence>
<evidence type="ECO:0000313" key="3">
    <source>
        <dbReference type="EMBL" id="CAH2984707.1"/>
    </source>
</evidence>
<feature type="coiled-coil region" evidence="1">
    <location>
        <begin position="1164"/>
        <end position="1216"/>
    </location>
</feature>
<feature type="coiled-coil region" evidence="1">
    <location>
        <begin position="427"/>
        <end position="543"/>
    </location>
</feature>
<feature type="coiled-coil region" evidence="1">
    <location>
        <begin position="1563"/>
        <end position="1710"/>
    </location>
</feature>
<sequence length="2686" mass="313275">MLQKWKSILTNWVNCYFIESDVIESLVNLDVLLSIISHLRENLSLDESKSSLLEAHTVEEFIHEKFPGFLFTNGTVEAHTEDELYMVASLLLFFVCVNSKDIDIKSAMCNKLSTDDQEVILKFSKCLMECSPITYKDVQTAITDACRPDSMIAESSSAHTMVSETPPALRSLHGEVRRLQAALEAERFDRNYLQEELARTNLRVEKLSNDKEQYKQDIVNLKAKISMCCGQESEGNPGDKATEGTAKLMKELQETEERLVDTQGQLDEALYERDSYKTKVNELKQERDKWLDLSQQEAARVIQLSEELTVERRHVLSLKELVEELRQHRQLNRMDSSLLECDDPDASVHSLPHNSSICSEACANVVEVQLSEERAKIVLLQQQIQSLQEQLTDLTQKSETEILTLNTILSEKDNDIFNLKHRINEEIEAKNKLATQYSDENSRLNNEINELEQKLKANKNQHRIVLESKMQDIQTLQEEKLSLLQSLNDETTKLEDLIKNLKSELATERDAKFKLKEDYNNHIMELNEKVLNRNNELVELQNNVFEKSDQIESLHLQLRKEKQKKEDVIGKYHNELELFNTKRTEAESVIQQKNEEIKNLMDRLNHNYNFTEGLNREVNILKENITQLTTDYSLMEESKNSLVKEIGIRDDKIDIISKETDNIKNILSEEKSSYEKHKNDYEAKIIALRKTIEETRQEILRQKDSYTAVLESRARDIHTLQQENQSLVDDLNDVKYQLELKVRSLEEKLIENENLTEKLKNSYECQIENLNGMVTKLTNYLKDKTSELDTIKKEKERLQEIIDGNNEVIKTLEEEVMLQKSNCEKLINEFESERLVLKNMITVTESVMEDQRLTLNETISNNVKDIEALKEELKDWQHKYATEKSAADIKLQENKEMFERVIKDLSEERNVKEKLELNRNNELVELQNNVFEKSEQIASLHLELRKEKQTKEDVKEKYRNELELFNTKRTEAESLIQQKNEEIKNLMQCLNLSYKSTEELNGEVTILKENITQLTTDCSVMEETKNSLIKEIEIRDDKIDEISKETDNIKNILNEQRSSYEKHKNDYEAKIIALTKTIQETRQEMVRQKDSYTAFVESRARDIETLQQENQSLVDDVKYQLEFKVHSLEEKLFDNENSTEKLKNSYECQIENLNVMVTKLTNYLKDKTAELDTIRKEKECLVENIDSNNEVIKTLEEEVKLQKSNCEKLINEFESERLVLKNMITVTESVMEDQRLTLNETISNNVNDIEALKEELKDWQHKYATAKAAADYKLHENKEMFERVIKDLSEERNTKEKLEKELENQNQYFITEINKLKEEIATKNSQKQILETQYKELTAVLQKCSDDYALVKKEKTELANKVKLLMEKMESTSCQLNNLESRCKSLEQDSQISRKVITQLKDENKTLKNKVNDLKKGNDTKISQNEILEIRNSELERLLQLNKEDLVSMEKRNNELKIVIDSQETEHNDRLNKILIEYKDQIKDLESTLDEKHKLTIEIEEKLRALNHQVEVLTKAYDSLEQEKNEYKLTVDQMKSQIAQRDGTLAEEISKLKKENTDLIRLVEDDKKVITQLKDENEILKNKVHDLMKDNDTKISQNEILEIRNSELERLLQINKEDLVSMEKSNNELKIVIDSQETEYNDRLNKILIEYKGQIKDLESTLDEKHKLTNEIEEKVRALNDQVEVLTKAYNCLEQEKNEYKLTVDEMKSRIAEEDGKLVEEVSKLKKENTDLISLVENGKKDLVSMEKRNNELKIVIDSQETEYNDRLNKILMEYKDQIKDLESTLDEKHKLTNEIEEKVRALNDQVEVLTKAYNCLEQEKNEYRLTVDEMKSRISKEDGTLAEEISKLKKENKDLICWVEDDKKVILNLEEAIKKEKESNDFVKLNLGNKCSILQEYQTKAEKQLEDQEKEIDTLQKEIEILKCKVDDYEKDLKEKEECIKTKDERMSSMQQQLLEEKENLVAIRNELDAKEGVVSELKQRLNDAHSEDVLRVLRNEEWVRAVGQRDAYAVAVSEKTGSHKYASPFEKDYREYHHQVDYTTSDLAHSSMDSIKTISDLEKIIHDKNRTITTLQSDITYMKTLVADSENKLLDVTRELEISKENCQQLSNQLKKIVHQKNEEIAELKKHVNKMSITENRASQIIKVSAKYQAIILKRISEIKSNAVLKELTNLGNATNGDNELRRSLNAGTITMEDLENFLETTDKHLRRCSEKQIALQKERDRLTEVNRINESEIINLKKFLTELSVSFKTFSNVKDLYTQKLSRVVSIQRTVRREILSLDGRVNDATMCKLERGYAAIMQDLSECVMNLERWVERSISRTISTERIKQAFSSDDDRASLASTTFQNTSLEVQLEELESSFQKLLEEVVRAQKGEGAKDTQSVTVMEVRAEYEDKLNRMKAKMKELYQEQMSVFQERQRHEIATLERELMKTREKLAESSKAYEEHIRSLTTELWRVGEKFLSQKDELDWERRKQRSGSLMSLQHVHSSGLVPLKEDHSRISDAHSLRSLPIHNTNTNKREGRGLHMSDEEGEVFDNRCLKELATTPRARARASSPARLSELRWRNSLCPPHLKSSYPAETQFAPNADEEHIKCMEAASLGGRNQRKEVGITAYKKPGPPTPSKQAGRLSATDSELRESLRPEPEQHTLRKTSTPSRLLSLFRSNKNDTAEGTPRKRLSMFRKKL</sequence>
<feature type="region of interest" description="Disordered" evidence="2">
    <location>
        <begin position="2612"/>
        <end position="2686"/>
    </location>
</feature>
<feature type="compositionally biased region" description="Basic and acidic residues" evidence="2">
    <location>
        <begin position="2635"/>
        <end position="2649"/>
    </location>
</feature>
<evidence type="ECO:0000256" key="1">
    <source>
        <dbReference type="SAM" id="Coils"/>
    </source>
</evidence>
<dbReference type="EMBL" id="OU963912">
    <property type="protein sequence ID" value="CAH2984707.1"/>
    <property type="molecule type" value="Genomic_DNA"/>
</dbReference>
<feature type="coiled-coil region" evidence="1">
    <location>
        <begin position="1743"/>
        <end position="1834"/>
    </location>
</feature>
<reference evidence="3" key="1">
    <citation type="submission" date="2021-12" db="EMBL/GenBank/DDBJ databases">
        <authorList>
            <person name="King R."/>
        </authorList>
    </citation>
    <scope>NUCLEOTIDE SEQUENCE</scope>
</reference>
<organism evidence="3 4">
    <name type="scientific">Chilo suppressalis</name>
    <name type="common">Asiatic rice borer moth</name>
    <dbReference type="NCBI Taxonomy" id="168631"/>
    <lineage>
        <taxon>Eukaryota</taxon>
        <taxon>Metazoa</taxon>
        <taxon>Ecdysozoa</taxon>
        <taxon>Arthropoda</taxon>
        <taxon>Hexapoda</taxon>
        <taxon>Insecta</taxon>
        <taxon>Pterygota</taxon>
        <taxon>Neoptera</taxon>
        <taxon>Endopterygota</taxon>
        <taxon>Lepidoptera</taxon>
        <taxon>Glossata</taxon>
        <taxon>Ditrysia</taxon>
        <taxon>Pyraloidea</taxon>
        <taxon>Crambidae</taxon>
        <taxon>Crambinae</taxon>
        <taxon>Chilo</taxon>
    </lineage>
</organism>
<evidence type="ECO:0000313" key="4">
    <source>
        <dbReference type="Proteomes" id="UP001153292"/>
    </source>
</evidence>
<feature type="coiled-coil region" evidence="1">
    <location>
        <begin position="2348"/>
        <end position="2454"/>
    </location>
</feature>
<accession>A0ABN8LCT4</accession>
<name>A0ABN8LCT4_CHISP</name>
<evidence type="ECO:0008006" key="5">
    <source>
        <dbReference type="Google" id="ProtNLM"/>
    </source>
</evidence>
<feature type="coiled-coil region" evidence="1">
    <location>
        <begin position="1860"/>
        <end position="1989"/>
    </location>
</feature>
<keyword evidence="1" id="KW-0175">Coiled coil</keyword>
<dbReference type="PANTHER" id="PTHR47357:SF1">
    <property type="entry name" value="SPINDLE POLE BODY COMPONENT 110"/>
    <property type="match status" value="1"/>
</dbReference>
<feature type="coiled-coil region" evidence="1">
    <location>
        <begin position="1242"/>
        <end position="1537"/>
    </location>
</feature>
<dbReference type="PANTHER" id="PTHR47357">
    <property type="entry name" value="COP1-INTERACTIVE PROTEIN 1"/>
    <property type="match status" value="1"/>
</dbReference>
<feature type="coiled-coil region" evidence="1">
    <location>
        <begin position="2084"/>
        <end position="2129"/>
    </location>
</feature>
<feature type="coiled-coil region" evidence="1">
    <location>
        <begin position="190"/>
        <end position="293"/>
    </location>
</feature>
<feature type="coiled-coil region" evidence="1">
    <location>
        <begin position="728"/>
        <end position="829"/>
    </location>
</feature>
<protein>
    <recommendedName>
        <fullName evidence="5">HOOK N-terminal domain-containing protein</fullName>
    </recommendedName>
</protein>
<feature type="coiled-coil region" evidence="1">
    <location>
        <begin position="370"/>
        <end position="397"/>
    </location>
</feature>
<keyword evidence="4" id="KW-1185">Reference proteome</keyword>
<feature type="coiled-coil region" evidence="1">
    <location>
        <begin position="1050"/>
        <end position="1084"/>
    </location>
</feature>
<gene>
    <name evidence="3" type="ORF">CHILSU_LOCUS4635</name>
</gene>